<name>A0ABW7RL20_9ACTN</name>
<reference evidence="3 4" key="1">
    <citation type="submission" date="2024-10" db="EMBL/GenBank/DDBJ databases">
        <title>The Natural Products Discovery Center: Release of the First 8490 Sequenced Strains for Exploring Actinobacteria Biosynthetic Diversity.</title>
        <authorList>
            <person name="Kalkreuter E."/>
            <person name="Kautsar S.A."/>
            <person name="Yang D."/>
            <person name="Bader C.D."/>
            <person name="Teijaro C.N."/>
            <person name="Fluegel L."/>
            <person name="Davis C.M."/>
            <person name="Simpson J.R."/>
            <person name="Lauterbach L."/>
            <person name="Steele A.D."/>
            <person name="Gui C."/>
            <person name="Meng S."/>
            <person name="Li G."/>
            <person name="Viehrig K."/>
            <person name="Ye F."/>
            <person name="Su P."/>
            <person name="Kiefer A.F."/>
            <person name="Nichols A."/>
            <person name="Cepeda A.J."/>
            <person name="Yan W."/>
            <person name="Fan B."/>
            <person name="Jiang Y."/>
            <person name="Adhikari A."/>
            <person name="Zheng C.-J."/>
            <person name="Schuster L."/>
            <person name="Cowan T.M."/>
            <person name="Smanski M.J."/>
            <person name="Chevrette M.G."/>
            <person name="De Carvalho L.P.S."/>
            <person name="Shen B."/>
        </authorList>
    </citation>
    <scope>NUCLEOTIDE SEQUENCE [LARGE SCALE GENOMIC DNA]</scope>
    <source>
        <strain evidence="3 4">NPDC018013</strain>
    </source>
</reference>
<feature type="domain" description="Trypsin-co-occurring" evidence="2">
    <location>
        <begin position="28"/>
        <end position="150"/>
    </location>
</feature>
<evidence type="ECO:0000313" key="3">
    <source>
        <dbReference type="EMBL" id="MFH8588786.1"/>
    </source>
</evidence>
<feature type="compositionally biased region" description="Basic and acidic residues" evidence="1">
    <location>
        <begin position="1"/>
        <end position="12"/>
    </location>
</feature>
<dbReference type="NCBIfam" id="NF041216">
    <property type="entry name" value="CU044_2847_fam"/>
    <property type="match status" value="1"/>
</dbReference>
<evidence type="ECO:0000256" key="1">
    <source>
        <dbReference type="SAM" id="MobiDB-lite"/>
    </source>
</evidence>
<sequence>MPDLHESHRAEPHLAAPQPQEPQLAELSLRDGTTIRLELTPTGSGPAPSPQDRPGKADLPDVADPPEGAGPTLPVPRSGAGAATAAVATLRTTLRPLGPLLQEIHDVITTAERPPNELSVQFGVQVGQDLKLGIVGVNGRASLTITATWQPRPRTE</sequence>
<evidence type="ECO:0000313" key="4">
    <source>
        <dbReference type="Proteomes" id="UP001610990"/>
    </source>
</evidence>
<evidence type="ECO:0000259" key="2">
    <source>
        <dbReference type="Pfam" id="PF19493"/>
    </source>
</evidence>
<accession>A0ABW7RL20</accession>
<dbReference type="InterPro" id="IPR045794">
    <property type="entry name" value="Trypco1"/>
</dbReference>
<feature type="region of interest" description="Disordered" evidence="1">
    <location>
        <begin position="1"/>
        <end position="84"/>
    </location>
</feature>
<dbReference type="Proteomes" id="UP001610990">
    <property type="component" value="Unassembled WGS sequence"/>
</dbReference>
<dbReference type="Pfam" id="PF19493">
    <property type="entry name" value="Trypco1"/>
    <property type="match status" value="1"/>
</dbReference>
<keyword evidence="4" id="KW-1185">Reference proteome</keyword>
<comment type="caution">
    <text evidence="3">The sequence shown here is derived from an EMBL/GenBank/DDBJ whole genome shotgun (WGS) entry which is preliminary data.</text>
</comment>
<protein>
    <submittedName>
        <fullName evidence="3">CU044_2847 family protein</fullName>
    </submittedName>
</protein>
<gene>
    <name evidence="3" type="ORF">ACH4GP_31135</name>
</gene>
<organism evidence="3 4">
    <name type="scientific">Streptomyces celluloflavus</name>
    <dbReference type="NCBI Taxonomy" id="58344"/>
    <lineage>
        <taxon>Bacteria</taxon>
        <taxon>Bacillati</taxon>
        <taxon>Actinomycetota</taxon>
        <taxon>Actinomycetes</taxon>
        <taxon>Kitasatosporales</taxon>
        <taxon>Streptomycetaceae</taxon>
        <taxon>Streptomyces</taxon>
    </lineage>
</organism>
<dbReference type="GeneID" id="97376088"/>
<dbReference type="EMBL" id="JBIRGH010000026">
    <property type="protein sequence ID" value="MFH8588786.1"/>
    <property type="molecule type" value="Genomic_DNA"/>
</dbReference>
<proteinExistence type="predicted"/>
<dbReference type="RefSeq" id="WP_318279504.1">
    <property type="nucleotide sequence ID" value="NZ_JBHVED010000069.1"/>
</dbReference>